<dbReference type="Proteomes" id="UP000011668">
    <property type="component" value="Unassembled WGS sequence"/>
</dbReference>
<organism evidence="5 6">
    <name type="scientific">Thanatephorus cucumeris (strain AG1-IA)</name>
    <name type="common">Rice sheath blight fungus</name>
    <name type="synonym">Rhizoctonia solani</name>
    <dbReference type="NCBI Taxonomy" id="983506"/>
    <lineage>
        <taxon>Eukaryota</taxon>
        <taxon>Fungi</taxon>
        <taxon>Dikarya</taxon>
        <taxon>Basidiomycota</taxon>
        <taxon>Agaricomycotina</taxon>
        <taxon>Agaricomycetes</taxon>
        <taxon>Cantharellales</taxon>
        <taxon>Ceratobasidiaceae</taxon>
        <taxon>Rhizoctonia</taxon>
        <taxon>Rhizoctonia solani AG-1</taxon>
    </lineage>
</organism>
<dbReference type="SUPFAM" id="SSF54928">
    <property type="entry name" value="RNA-binding domain, RBD"/>
    <property type="match status" value="2"/>
</dbReference>
<proteinExistence type="predicted"/>
<dbReference type="PROSITE" id="PS50102">
    <property type="entry name" value="RRM"/>
    <property type="match status" value="2"/>
</dbReference>
<dbReference type="GO" id="GO:0003723">
    <property type="term" value="F:RNA binding"/>
    <property type="evidence" value="ECO:0007669"/>
    <property type="project" value="UniProtKB-UniRule"/>
</dbReference>
<dbReference type="OMA" id="CYIQYTS"/>
<dbReference type="SMART" id="SM00360">
    <property type="entry name" value="RRM"/>
    <property type="match status" value="3"/>
</dbReference>
<evidence type="ECO:0000313" key="6">
    <source>
        <dbReference type="Proteomes" id="UP000011668"/>
    </source>
</evidence>
<dbReference type="Gene3D" id="3.30.70.330">
    <property type="match status" value="3"/>
</dbReference>
<feature type="domain" description="RRM" evidence="4">
    <location>
        <begin position="335"/>
        <end position="402"/>
    </location>
</feature>
<dbReference type="HOGENOM" id="CLU_003925_1_0_1"/>
<dbReference type="InterPro" id="IPR000504">
    <property type="entry name" value="RRM_dom"/>
</dbReference>
<dbReference type="InterPro" id="IPR011990">
    <property type="entry name" value="TPR-like_helical_dom_sf"/>
</dbReference>
<protein>
    <submittedName>
        <fullName evidence="5">RNA-binding protein Prp24</fullName>
    </submittedName>
</protein>
<feature type="region of interest" description="Disordered" evidence="3">
    <location>
        <begin position="528"/>
        <end position="547"/>
    </location>
</feature>
<gene>
    <name evidence="5" type="ORF">AG1IA_02818</name>
</gene>
<dbReference type="OrthoDB" id="360390at2759"/>
<evidence type="ECO:0000313" key="5">
    <source>
        <dbReference type="EMBL" id="ELU43145.1"/>
    </source>
</evidence>
<feature type="compositionally biased region" description="Basic and acidic residues" evidence="3">
    <location>
        <begin position="531"/>
        <end position="546"/>
    </location>
</feature>
<dbReference type="InterPro" id="IPR012677">
    <property type="entry name" value="Nucleotide-bd_a/b_plait_sf"/>
</dbReference>
<accession>L8WYS7</accession>
<dbReference type="EMBL" id="AFRT01000603">
    <property type="protein sequence ID" value="ELU43145.1"/>
    <property type="molecule type" value="Genomic_DNA"/>
</dbReference>
<keyword evidence="1 2" id="KW-0694">RNA-binding</keyword>
<name>L8WYS7_THACA</name>
<sequence>MEPGGEETLQRFWAGLYKAVQKSAEMRAKAMHIKRSKKKRDEDMDEEVLEDLEDIQVRATLVVMRAIRSVPFSSSIWASYILNAGTSATNDATATMASVDVLTDRALTLLRLKGADSEAFVEVGLASADALKVRLQTEDGAGTDETIFGGIVTTLPKCIDAVRQELAVDLLKTTEEHYKGSYLACTLRATDLIQRGEVVQARDVYKRGASRPLDWPEQVWDNWILFEHIFGDQSSLEAAQEVVDKQRAIVMKKRQKEAAKAAEAYAAANPVATTTETEAVEDQPQDENVMDVDEGIQDNRKRKAESPIIKRVAQEPTQKKAKAGERRTLMDRENSTVFVTDMPAGIDQEEIQQLFRDIMQVESEPIVTVEFMDRESVPAALTKDKKRLNDTEISVHLAWKSTLYITNFLESTDDAEIRKMFSPAAAQAALSLHNKELAPNQRMSVYISNPERKKERTDAGADQREIYIAGLSKLSTRADLEQLFGQFGAIKEIRIATETDGSAKGYAFVEFEQERRIAVTIADSRVHAKHKNDEHAGLSRKAEQRTRSLRVKNVPADATDGLLQQTFEKLAPVVSVQVQEGKGEAVVELKHASVRFESDRHPPITFNGVALGLSEESASKAPSKPNAAFVPRAAGSRPRAGLGSKKAGIGAISASNPPPASVPASASAPSAGGSGKNQDDFRNMLLGKK</sequence>
<dbReference type="STRING" id="983506.L8WYS7"/>
<feature type="compositionally biased region" description="Low complexity" evidence="3">
    <location>
        <begin position="619"/>
        <end position="628"/>
    </location>
</feature>
<feature type="region of interest" description="Disordered" evidence="3">
    <location>
        <begin position="616"/>
        <end position="689"/>
    </location>
</feature>
<dbReference type="AlphaFoldDB" id="L8WYS7"/>
<reference evidence="5 6" key="1">
    <citation type="journal article" date="2013" name="Nat. Commun.">
        <title>The evolution and pathogenic mechanisms of the rice sheath blight pathogen.</title>
        <authorList>
            <person name="Zheng A."/>
            <person name="Lin R."/>
            <person name="Xu L."/>
            <person name="Qin P."/>
            <person name="Tang C."/>
            <person name="Ai P."/>
            <person name="Zhang D."/>
            <person name="Liu Y."/>
            <person name="Sun Z."/>
            <person name="Feng H."/>
            <person name="Wang Y."/>
            <person name="Chen Y."/>
            <person name="Liang X."/>
            <person name="Fu R."/>
            <person name="Li Q."/>
            <person name="Zhang J."/>
            <person name="Yu X."/>
            <person name="Xie Z."/>
            <person name="Ding L."/>
            <person name="Guan P."/>
            <person name="Tang J."/>
            <person name="Liang Y."/>
            <person name="Wang S."/>
            <person name="Deng Q."/>
            <person name="Li S."/>
            <person name="Zhu J."/>
            <person name="Wang L."/>
            <person name="Liu H."/>
            <person name="Li P."/>
        </authorList>
    </citation>
    <scope>NUCLEOTIDE SEQUENCE [LARGE SCALE GENOMIC DNA]</scope>
    <source>
        <strain evidence="6">AG-1 IA</strain>
    </source>
</reference>
<evidence type="ECO:0000256" key="3">
    <source>
        <dbReference type="SAM" id="MobiDB-lite"/>
    </source>
</evidence>
<evidence type="ECO:0000259" key="4">
    <source>
        <dbReference type="PROSITE" id="PS50102"/>
    </source>
</evidence>
<dbReference type="PANTHER" id="PTHR10352">
    <property type="entry name" value="EUKARYOTIC TRANSLATION INITIATION FACTOR 3 SUBUNIT G"/>
    <property type="match status" value="1"/>
</dbReference>
<comment type="caution">
    <text evidence="5">The sequence shown here is derived from an EMBL/GenBank/DDBJ whole genome shotgun (WGS) entry which is preliminary data.</text>
</comment>
<dbReference type="Pfam" id="PF00076">
    <property type="entry name" value="RRM_1"/>
    <property type="match status" value="1"/>
</dbReference>
<keyword evidence="6" id="KW-1185">Reference proteome</keyword>
<feature type="domain" description="RRM" evidence="4">
    <location>
        <begin position="464"/>
        <end position="556"/>
    </location>
</feature>
<feature type="compositionally biased region" description="Low complexity" evidence="3">
    <location>
        <begin position="662"/>
        <end position="671"/>
    </location>
</feature>
<dbReference type="Gene3D" id="1.25.40.10">
    <property type="entry name" value="Tetratricopeptide repeat domain"/>
    <property type="match status" value="1"/>
</dbReference>
<evidence type="ECO:0000256" key="2">
    <source>
        <dbReference type="PROSITE-ProRule" id="PRU00176"/>
    </source>
</evidence>
<evidence type="ECO:0000256" key="1">
    <source>
        <dbReference type="ARBA" id="ARBA00022884"/>
    </source>
</evidence>
<dbReference type="InterPro" id="IPR035979">
    <property type="entry name" value="RBD_domain_sf"/>
</dbReference>